<evidence type="ECO:0000256" key="1">
    <source>
        <dbReference type="ARBA" id="ARBA00022837"/>
    </source>
</evidence>
<gene>
    <name evidence="3" type="ORF">RJ641_023524</name>
</gene>
<evidence type="ECO:0000313" key="4">
    <source>
        <dbReference type="Proteomes" id="UP001370490"/>
    </source>
</evidence>
<organism evidence="3 4">
    <name type="scientific">Dillenia turbinata</name>
    <dbReference type="NCBI Taxonomy" id="194707"/>
    <lineage>
        <taxon>Eukaryota</taxon>
        <taxon>Viridiplantae</taxon>
        <taxon>Streptophyta</taxon>
        <taxon>Embryophyta</taxon>
        <taxon>Tracheophyta</taxon>
        <taxon>Spermatophyta</taxon>
        <taxon>Magnoliopsida</taxon>
        <taxon>eudicotyledons</taxon>
        <taxon>Gunneridae</taxon>
        <taxon>Pentapetalae</taxon>
        <taxon>Dilleniales</taxon>
        <taxon>Dilleniaceae</taxon>
        <taxon>Dillenia</taxon>
    </lineage>
</organism>
<dbReference type="Gene3D" id="1.10.238.10">
    <property type="entry name" value="EF-hand"/>
    <property type="match status" value="1"/>
</dbReference>
<dbReference type="InterPro" id="IPR002048">
    <property type="entry name" value="EF_hand_dom"/>
</dbReference>
<sequence length="131" mass="14671">MVLAFIDGATIMSLIEDTKEFNEYVEERFKMLDIDGDAVLSRSDLHRGLDRTIAMEYDTPSDEEINDLYDLIFNTFDADKNGTIDQQEFGSLMKEIMLAMARGIGDSPVSVAFDDDSLLMKAIELDSAKNG</sequence>
<dbReference type="SMART" id="SM00054">
    <property type="entry name" value="EFh"/>
    <property type="match status" value="2"/>
</dbReference>
<dbReference type="GO" id="GO:0005509">
    <property type="term" value="F:calcium ion binding"/>
    <property type="evidence" value="ECO:0007669"/>
    <property type="project" value="InterPro"/>
</dbReference>
<dbReference type="Pfam" id="PF13499">
    <property type="entry name" value="EF-hand_7"/>
    <property type="match status" value="1"/>
</dbReference>
<reference evidence="3 4" key="1">
    <citation type="submission" date="2023-12" db="EMBL/GenBank/DDBJ databases">
        <title>A high-quality genome assembly for Dillenia turbinata (Dilleniales).</title>
        <authorList>
            <person name="Chanderbali A."/>
        </authorList>
    </citation>
    <scope>NUCLEOTIDE SEQUENCE [LARGE SCALE GENOMIC DNA]</scope>
    <source>
        <strain evidence="3">LSX21</strain>
        <tissue evidence="3">Leaf</tissue>
    </source>
</reference>
<dbReference type="InterPro" id="IPR011992">
    <property type="entry name" value="EF-hand-dom_pair"/>
</dbReference>
<dbReference type="Proteomes" id="UP001370490">
    <property type="component" value="Unassembled WGS sequence"/>
</dbReference>
<protein>
    <submittedName>
        <fullName evidence="3">EF-hand domain</fullName>
    </submittedName>
</protein>
<accession>A0AAN8YSM8</accession>
<dbReference type="PROSITE" id="PS50222">
    <property type="entry name" value="EF_HAND_2"/>
    <property type="match status" value="2"/>
</dbReference>
<dbReference type="AlphaFoldDB" id="A0AAN8YSM8"/>
<feature type="domain" description="EF-hand" evidence="2">
    <location>
        <begin position="20"/>
        <end position="55"/>
    </location>
</feature>
<dbReference type="InterPro" id="IPR018247">
    <property type="entry name" value="EF_Hand_1_Ca_BS"/>
</dbReference>
<dbReference type="CDD" id="cd00051">
    <property type="entry name" value="EFh"/>
    <property type="match status" value="1"/>
</dbReference>
<dbReference type="EMBL" id="JBAMMX010000028">
    <property type="protein sequence ID" value="KAK6911431.1"/>
    <property type="molecule type" value="Genomic_DNA"/>
</dbReference>
<dbReference type="PANTHER" id="PTHR34574:SF12">
    <property type="entry name" value="CALCIUM-BINDING EF HAND FAMILY PROTEIN"/>
    <property type="match status" value="1"/>
</dbReference>
<keyword evidence="1" id="KW-0106">Calcium</keyword>
<proteinExistence type="predicted"/>
<evidence type="ECO:0000259" key="2">
    <source>
        <dbReference type="PROSITE" id="PS50222"/>
    </source>
</evidence>
<evidence type="ECO:0000313" key="3">
    <source>
        <dbReference type="EMBL" id="KAK6911431.1"/>
    </source>
</evidence>
<comment type="caution">
    <text evidence="3">The sequence shown here is derived from an EMBL/GenBank/DDBJ whole genome shotgun (WGS) entry which is preliminary data.</text>
</comment>
<name>A0AAN8YSM8_9MAGN</name>
<keyword evidence="4" id="KW-1185">Reference proteome</keyword>
<feature type="domain" description="EF-hand" evidence="2">
    <location>
        <begin position="64"/>
        <end position="99"/>
    </location>
</feature>
<dbReference type="SUPFAM" id="SSF47473">
    <property type="entry name" value="EF-hand"/>
    <property type="match status" value="1"/>
</dbReference>
<dbReference type="PROSITE" id="PS00018">
    <property type="entry name" value="EF_HAND_1"/>
    <property type="match status" value="1"/>
</dbReference>
<dbReference type="PANTHER" id="PTHR34574">
    <property type="entry name" value="CALCIUM-BINDING EF-HAND FAMILY PROTEIN-RELATED"/>
    <property type="match status" value="1"/>
</dbReference>